<dbReference type="PANTHER" id="PTHR43782:SF3">
    <property type="entry name" value="ARGINASE"/>
    <property type="match status" value="1"/>
</dbReference>
<evidence type="ECO:0000256" key="1">
    <source>
        <dbReference type="ARBA" id="ARBA00022723"/>
    </source>
</evidence>
<feature type="region of interest" description="Disordered" evidence="7">
    <location>
        <begin position="330"/>
        <end position="361"/>
    </location>
</feature>
<dbReference type="InterPro" id="IPR020855">
    <property type="entry name" value="Ureohydrolase_Mn_BS"/>
</dbReference>
<dbReference type="Pfam" id="PF00491">
    <property type="entry name" value="Arginase"/>
    <property type="match status" value="1"/>
</dbReference>
<dbReference type="SUPFAM" id="SSF52768">
    <property type="entry name" value="Arginase/deacetylase"/>
    <property type="match status" value="1"/>
</dbReference>
<gene>
    <name evidence="8" type="ORF">CWE10_03245</name>
</gene>
<dbReference type="Proteomes" id="UP000732377">
    <property type="component" value="Unassembled WGS sequence"/>
</dbReference>
<dbReference type="GO" id="GO:0030145">
    <property type="term" value="F:manganese ion binding"/>
    <property type="evidence" value="ECO:0007669"/>
    <property type="project" value="TreeGrafter"/>
</dbReference>
<comment type="catalytic activity">
    <reaction evidence="4">
        <text>L-arginine + H2O = urea + L-ornithine</text>
        <dbReference type="Rhea" id="RHEA:20569"/>
        <dbReference type="ChEBI" id="CHEBI:15377"/>
        <dbReference type="ChEBI" id="CHEBI:16199"/>
        <dbReference type="ChEBI" id="CHEBI:32682"/>
        <dbReference type="ChEBI" id="CHEBI:46911"/>
        <dbReference type="EC" id="3.5.3.1"/>
    </reaction>
</comment>
<organism evidence="8 9">
    <name type="scientific">Symbiobacterium thermophilum</name>
    <dbReference type="NCBI Taxonomy" id="2734"/>
    <lineage>
        <taxon>Bacteria</taxon>
        <taxon>Bacillati</taxon>
        <taxon>Bacillota</taxon>
        <taxon>Clostridia</taxon>
        <taxon>Eubacteriales</taxon>
        <taxon>Symbiobacteriaceae</taxon>
        <taxon>Symbiobacterium</taxon>
    </lineage>
</organism>
<evidence type="ECO:0000313" key="8">
    <source>
        <dbReference type="EMBL" id="MBY6275221.1"/>
    </source>
</evidence>
<dbReference type="InterPro" id="IPR023696">
    <property type="entry name" value="Ureohydrolase_dom_sf"/>
</dbReference>
<evidence type="ECO:0000256" key="2">
    <source>
        <dbReference type="ARBA" id="ARBA00022801"/>
    </source>
</evidence>
<dbReference type="GO" id="GO:0005829">
    <property type="term" value="C:cytosol"/>
    <property type="evidence" value="ECO:0007669"/>
    <property type="project" value="TreeGrafter"/>
</dbReference>
<keyword evidence="2 6" id="KW-0378">Hydrolase</keyword>
<sequence>MAPSRPYLGRRCDFINDREGIAPGEPEYAQVHILHCIDSSQHWGQTDAMTIHVLGFPTTLGLPRHAVRHAPEALRATGLLDFLGQLDSRVIDHGDMALPPGLRSDPVPVRIAKVVEAARRQQQHWQRVARPGDLLLTIGGDHSTSLGTIMALAALGYDFDVVWVDAHGDFNTVETSPSGNPHGMVLALATGLLPDAMDGVIRPDRLRLWGIRDLDPGERRLLSEARVEVVSPAEVRARRAELLAGLRPNVFVSFDIDSVDPAEAPGTMTPVPGGFTGDEAVSLVADIVRGRNLLALDVVEFHPDRDEGDATGRLAHAVIRAALEAWRGQSPIRSGSPCASRSDADSRPSACASPTRRLYSP</sequence>
<keyword evidence="3" id="KW-0464">Manganese</keyword>
<accession>A0A953I1G8</accession>
<dbReference type="InterPro" id="IPR006035">
    <property type="entry name" value="Ureohydrolase"/>
</dbReference>
<evidence type="ECO:0000256" key="4">
    <source>
        <dbReference type="ARBA" id="ARBA00047391"/>
    </source>
</evidence>
<dbReference type="EMBL" id="PIUK01000017">
    <property type="protein sequence ID" value="MBY6275221.1"/>
    <property type="molecule type" value="Genomic_DNA"/>
</dbReference>
<evidence type="ECO:0000256" key="5">
    <source>
        <dbReference type="PROSITE-ProRule" id="PRU00742"/>
    </source>
</evidence>
<evidence type="ECO:0000256" key="3">
    <source>
        <dbReference type="ARBA" id="ARBA00023211"/>
    </source>
</evidence>
<comment type="caution">
    <text evidence="8">The sequence shown here is derived from an EMBL/GenBank/DDBJ whole genome shotgun (WGS) entry which is preliminary data.</text>
</comment>
<name>A0A953I1G8_SYMTR</name>
<dbReference type="GO" id="GO:0004053">
    <property type="term" value="F:arginase activity"/>
    <property type="evidence" value="ECO:0007669"/>
    <property type="project" value="UniProtKB-EC"/>
</dbReference>
<dbReference type="Gene3D" id="3.40.800.10">
    <property type="entry name" value="Ureohydrolase domain"/>
    <property type="match status" value="1"/>
</dbReference>
<protein>
    <submittedName>
        <fullName evidence="8">Arginase</fullName>
    </submittedName>
</protein>
<keyword evidence="1" id="KW-0479">Metal-binding</keyword>
<proteinExistence type="inferred from homology"/>
<dbReference type="AlphaFoldDB" id="A0A953I1G8"/>
<evidence type="ECO:0000256" key="6">
    <source>
        <dbReference type="RuleBase" id="RU003684"/>
    </source>
</evidence>
<reference evidence="8" key="1">
    <citation type="submission" date="2017-11" db="EMBL/GenBank/DDBJ databases">
        <title>Three new genomes from thermophilic consortium.</title>
        <authorList>
            <person name="Quaggio R."/>
            <person name="Amgarten D."/>
            <person name="Setubal J.C."/>
        </authorList>
    </citation>
    <scope>NUCLEOTIDE SEQUENCE</scope>
    <source>
        <strain evidence="8">ZCTH01-B2</strain>
    </source>
</reference>
<dbReference type="PANTHER" id="PTHR43782">
    <property type="entry name" value="ARGINASE"/>
    <property type="match status" value="1"/>
</dbReference>
<evidence type="ECO:0000256" key="7">
    <source>
        <dbReference type="SAM" id="MobiDB-lite"/>
    </source>
</evidence>
<comment type="similarity">
    <text evidence="5 6">Belongs to the arginase family.</text>
</comment>
<evidence type="ECO:0000313" key="9">
    <source>
        <dbReference type="Proteomes" id="UP000732377"/>
    </source>
</evidence>
<dbReference type="PROSITE" id="PS51409">
    <property type="entry name" value="ARGINASE_2"/>
    <property type="match status" value="1"/>
</dbReference>
<dbReference type="PROSITE" id="PS01053">
    <property type="entry name" value="ARGINASE_1"/>
    <property type="match status" value="1"/>
</dbReference>
<dbReference type="PRINTS" id="PR00116">
    <property type="entry name" value="ARGINASE"/>
</dbReference>